<dbReference type="InterPro" id="IPR046887">
    <property type="entry name" value="RsmE_PUA-like"/>
</dbReference>
<dbReference type="PATRIC" id="fig|1331206.3.peg.2836"/>
<dbReference type="PANTHER" id="PTHR30027:SF3">
    <property type="entry name" value="16S RRNA (URACIL(1498)-N(3))-METHYLTRANSFERASE"/>
    <property type="match status" value="1"/>
</dbReference>
<dbReference type="EMBL" id="JFZZ01000115">
    <property type="protein sequence ID" value="KAK88529.1"/>
    <property type="molecule type" value="Genomic_DNA"/>
</dbReference>
<dbReference type="InterPro" id="IPR046886">
    <property type="entry name" value="RsmE_MTase_dom"/>
</dbReference>
<gene>
    <name evidence="15" type="ORF">L497_0837</name>
</gene>
<keyword evidence="9 12" id="KW-0949">S-adenosyl-L-methionine</keyword>
<dbReference type="NCBIfam" id="TIGR00046">
    <property type="entry name" value="RsmE family RNA methyltransferase"/>
    <property type="match status" value="1"/>
</dbReference>
<feature type="domain" description="Ribosomal RNA small subunit methyltransferase E PUA-like" evidence="14">
    <location>
        <begin position="25"/>
        <end position="59"/>
    </location>
</feature>
<evidence type="ECO:0000256" key="3">
    <source>
        <dbReference type="ARBA" id="ARBA00012328"/>
    </source>
</evidence>
<dbReference type="PANTHER" id="PTHR30027">
    <property type="entry name" value="RIBOSOMAL RNA SMALL SUBUNIT METHYLTRANSFERASE E"/>
    <property type="match status" value="1"/>
</dbReference>
<dbReference type="InterPro" id="IPR006700">
    <property type="entry name" value="RsmE"/>
</dbReference>
<evidence type="ECO:0000256" key="5">
    <source>
        <dbReference type="ARBA" id="ARBA00022490"/>
    </source>
</evidence>
<evidence type="ECO:0000259" key="13">
    <source>
        <dbReference type="Pfam" id="PF04452"/>
    </source>
</evidence>
<name>A0A158M2D3_9BORD</name>
<comment type="catalytic activity">
    <reaction evidence="11 12">
        <text>uridine(1498) in 16S rRNA + S-adenosyl-L-methionine = N(3)-methyluridine(1498) in 16S rRNA + S-adenosyl-L-homocysteine + H(+)</text>
        <dbReference type="Rhea" id="RHEA:42920"/>
        <dbReference type="Rhea" id="RHEA-COMP:10283"/>
        <dbReference type="Rhea" id="RHEA-COMP:10284"/>
        <dbReference type="ChEBI" id="CHEBI:15378"/>
        <dbReference type="ChEBI" id="CHEBI:57856"/>
        <dbReference type="ChEBI" id="CHEBI:59789"/>
        <dbReference type="ChEBI" id="CHEBI:65315"/>
        <dbReference type="ChEBI" id="CHEBI:74502"/>
        <dbReference type="EC" id="2.1.1.193"/>
    </reaction>
</comment>
<evidence type="ECO:0000256" key="6">
    <source>
        <dbReference type="ARBA" id="ARBA00022552"/>
    </source>
</evidence>
<comment type="function">
    <text evidence="10 12">Specifically methylates the N3 position of the uracil ring of uridine 1498 (m3U1498) in 16S rRNA. Acts on the fully assembled 30S ribosomal subunit.</text>
</comment>
<evidence type="ECO:0000256" key="2">
    <source>
        <dbReference type="ARBA" id="ARBA00005528"/>
    </source>
</evidence>
<dbReference type="STRING" id="35814.BBB42_07470"/>
<dbReference type="Pfam" id="PF04452">
    <property type="entry name" value="Methyltrans_RNA"/>
    <property type="match status" value="1"/>
</dbReference>
<dbReference type="Gene3D" id="3.40.1280.10">
    <property type="match status" value="1"/>
</dbReference>
<evidence type="ECO:0000256" key="1">
    <source>
        <dbReference type="ARBA" id="ARBA00004496"/>
    </source>
</evidence>
<feature type="domain" description="Ribosomal RNA small subunit methyltransferase E methyltransferase" evidence="13">
    <location>
        <begin position="74"/>
        <end position="237"/>
    </location>
</feature>
<dbReference type="RefSeq" id="WP_005019277.1">
    <property type="nucleotide sequence ID" value="NZ_JFZZ01000115.1"/>
</dbReference>
<evidence type="ECO:0000256" key="10">
    <source>
        <dbReference type="ARBA" id="ARBA00025699"/>
    </source>
</evidence>
<dbReference type="GO" id="GO:0070475">
    <property type="term" value="P:rRNA base methylation"/>
    <property type="evidence" value="ECO:0007669"/>
    <property type="project" value="TreeGrafter"/>
</dbReference>
<evidence type="ECO:0000256" key="11">
    <source>
        <dbReference type="ARBA" id="ARBA00047944"/>
    </source>
</evidence>
<reference evidence="15 16" key="1">
    <citation type="submission" date="2014-03" db="EMBL/GenBank/DDBJ databases">
        <title>Genome sequence of Bordetella holmseii.</title>
        <authorList>
            <person name="Harvill E."/>
            <person name="Goodfield L.L."/>
            <person name="Ivanov Y."/>
            <person name="Meyer J.A."/>
            <person name="Newth C."/>
            <person name="Cassiday P."/>
            <person name="Tondella M.L."/>
            <person name="Liao P."/>
            <person name="Zimmerman J."/>
            <person name="Meert K."/>
            <person name="Wessel D."/>
            <person name="Berger J."/>
            <person name="Dean J.M."/>
            <person name="Holubkov R."/>
            <person name="Burr J."/>
            <person name="Liu T."/>
            <person name="Brinkac L.M."/>
            <person name="Sanka R."/>
            <person name="Kim M."/>
            <person name="Losada L."/>
        </authorList>
    </citation>
    <scope>NUCLEOTIDE SEQUENCE [LARGE SCALE GENOMIC DNA]</scope>
    <source>
        <strain evidence="15 16">CDC-H585-BH</strain>
    </source>
</reference>
<evidence type="ECO:0000256" key="8">
    <source>
        <dbReference type="ARBA" id="ARBA00022679"/>
    </source>
</evidence>
<evidence type="ECO:0000259" key="14">
    <source>
        <dbReference type="Pfam" id="PF20260"/>
    </source>
</evidence>
<proteinExistence type="inferred from homology"/>
<keyword evidence="5 12" id="KW-0963">Cytoplasm</keyword>
<dbReference type="CDD" id="cd18084">
    <property type="entry name" value="RsmE-like"/>
    <property type="match status" value="1"/>
</dbReference>
<keyword evidence="8 12" id="KW-0808">Transferase</keyword>
<dbReference type="Proteomes" id="UP000026682">
    <property type="component" value="Unassembled WGS sequence"/>
</dbReference>
<evidence type="ECO:0000256" key="12">
    <source>
        <dbReference type="PIRNR" id="PIRNR015601"/>
    </source>
</evidence>
<comment type="caution">
    <text evidence="15">The sequence shown here is derived from an EMBL/GenBank/DDBJ whole genome shotgun (WGS) entry which is preliminary data.</text>
</comment>
<dbReference type="EC" id="2.1.1.193" evidence="3 12"/>
<dbReference type="GO" id="GO:0070042">
    <property type="term" value="F:rRNA (uridine-N3-)-methyltransferase activity"/>
    <property type="evidence" value="ECO:0007669"/>
    <property type="project" value="TreeGrafter"/>
</dbReference>
<evidence type="ECO:0000313" key="15">
    <source>
        <dbReference type="EMBL" id="KAK88529.1"/>
    </source>
</evidence>
<organism evidence="15 16">
    <name type="scientific">Bordetella holmesii CDC-H585-BH</name>
    <dbReference type="NCBI Taxonomy" id="1331206"/>
    <lineage>
        <taxon>Bacteria</taxon>
        <taxon>Pseudomonadati</taxon>
        <taxon>Pseudomonadota</taxon>
        <taxon>Betaproteobacteria</taxon>
        <taxon>Burkholderiales</taxon>
        <taxon>Alcaligenaceae</taxon>
        <taxon>Bordetella</taxon>
    </lineage>
</organism>
<dbReference type="AlphaFoldDB" id="A0A158M2D3"/>
<comment type="similarity">
    <text evidence="2 12">Belongs to the RNA methyltransferase RsmE family.</text>
</comment>
<comment type="subcellular location">
    <subcellularLocation>
        <location evidence="1 12">Cytoplasm</location>
    </subcellularLocation>
</comment>
<evidence type="ECO:0000256" key="7">
    <source>
        <dbReference type="ARBA" id="ARBA00022603"/>
    </source>
</evidence>
<evidence type="ECO:0000256" key="4">
    <source>
        <dbReference type="ARBA" id="ARBA00013673"/>
    </source>
</evidence>
<dbReference type="InterPro" id="IPR015947">
    <property type="entry name" value="PUA-like_sf"/>
</dbReference>
<dbReference type="SUPFAM" id="SSF75217">
    <property type="entry name" value="alpha/beta knot"/>
    <property type="match status" value="1"/>
</dbReference>
<dbReference type="InterPro" id="IPR029028">
    <property type="entry name" value="Alpha/beta_knot_MTases"/>
</dbReference>
<dbReference type="GeneID" id="93120331"/>
<dbReference type="GO" id="GO:0005737">
    <property type="term" value="C:cytoplasm"/>
    <property type="evidence" value="ECO:0007669"/>
    <property type="project" value="UniProtKB-SubCell"/>
</dbReference>
<dbReference type="SUPFAM" id="SSF88697">
    <property type="entry name" value="PUA domain-like"/>
    <property type="match status" value="1"/>
</dbReference>
<keyword evidence="7 12" id="KW-0489">Methyltransferase</keyword>
<evidence type="ECO:0000313" key="16">
    <source>
        <dbReference type="Proteomes" id="UP000026682"/>
    </source>
</evidence>
<keyword evidence="6 12" id="KW-0698">rRNA processing</keyword>
<dbReference type="NCBIfam" id="NF008692">
    <property type="entry name" value="PRK11713.1-5"/>
    <property type="match status" value="1"/>
</dbReference>
<dbReference type="InterPro" id="IPR029026">
    <property type="entry name" value="tRNA_m1G_MTases_N"/>
</dbReference>
<accession>A0A158M2D3</accession>
<evidence type="ECO:0000256" key="9">
    <source>
        <dbReference type="ARBA" id="ARBA00022691"/>
    </source>
</evidence>
<dbReference type="Pfam" id="PF20260">
    <property type="entry name" value="PUA_4"/>
    <property type="match status" value="1"/>
</dbReference>
<sequence length="244" mass="26273">MSLPRFYCDPPLAAGQRICLPLALAHHAIRVLRLRDGDDIVLFDGQGGEYPARLQIEGKAGHAQLGEHLPREAELPGRIVLAQGLPSGDKMDWIVEKAVELGAAAVQPIAAQRSVLQLSGPRLEKRLTHWERVAQAAAEQCGRNRLTQIAAPLTLREWLAQPAQGPRLMCHPQAGDDLSGWLRQQPAPQALTLMIGPEGGWSAEEIATAKTAGVVSVRFGPRVLRTETAALALIASISALLGWS</sequence>
<protein>
    <recommendedName>
        <fullName evidence="4 12">Ribosomal RNA small subunit methyltransferase E</fullName>
        <ecNumber evidence="3 12">2.1.1.193</ecNumber>
    </recommendedName>
</protein>
<dbReference type="PIRSF" id="PIRSF015601">
    <property type="entry name" value="MTase_slr0722"/>
    <property type="match status" value="1"/>
</dbReference>